<keyword evidence="4" id="KW-1185">Reference proteome</keyword>
<evidence type="ECO:0000259" key="2">
    <source>
        <dbReference type="PROSITE" id="PS51819"/>
    </source>
</evidence>
<gene>
    <name evidence="3" type="ORF">L2A60_14565</name>
</gene>
<dbReference type="InterPro" id="IPR051785">
    <property type="entry name" value="MMCE/EMCE_epimerase"/>
</dbReference>
<feature type="domain" description="VOC" evidence="2">
    <location>
        <begin position="1"/>
        <end position="119"/>
    </location>
</feature>
<keyword evidence="1" id="KW-0479">Metal-binding</keyword>
<evidence type="ECO:0000313" key="3">
    <source>
        <dbReference type="EMBL" id="MCF3947901.1"/>
    </source>
</evidence>
<dbReference type="RefSeq" id="WP_235705196.1">
    <property type="nucleotide sequence ID" value="NZ_JAKGBZ010000033.1"/>
</dbReference>
<protein>
    <submittedName>
        <fullName evidence="3">VOC family protein</fullName>
    </submittedName>
</protein>
<name>A0ABS9DYR8_9PROT</name>
<evidence type="ECO:0000256" key="1">
    <source>
        <dbReference type="ARBA" id="ARBA00022723"/>
    </source>
</evidence>
<dbReference type="InterPro" id="IPR037523">
    <property type="entry name" value="VOC_core"/>
</dbReference>
<dbReference type="InterPro" id="IPR029068">
    <property type="entry name" value="Glyas_Bleomycin-R_OHBP_Dase"/>
</dbReference>
<dbReference type="Pfam" id="PF00903">
    <property type="entry name" value="Glyoxalase"/>
    <property type="match status" value="1"/>
</dbReference>
<dbReference type="EMBL" id="JAKGBZ010000033">
    <property type="protein sequence ID" value="MCF3947901.1"/>
    <property type="molecule type" value="Genomic_DNA"/>
</dbReference>
<dbReference type="PANTHER" id="PTHR43048">
    <property type="entry name" value="METHYLMALONYL-COA EPIMERASE"/>
    <property type="match status" value="1"/>
</dbReference>
<reference evidence="3 4" key="1">
    <citation type="submission" date="2022-01" db="EMBL/GenBank/DDBJ databases">
        <authorList>
            <person name="Won M."/>
            <person name="Kim S.-J."/>
            <person name="Kwon S.-W."/>
        </authorList>
    </citation>
    <scope>NUCLEOTIDE SEQUENCE [LARGE SCALE GENOMIC DNA]</scope>
    <source>
        <strain evidence="3 4">KCTC 23505</strain>
    </source>
</reference>
<dbReference type="PANTHER" id="PTHR43048:SF3">
    <property type="entry name" value="METHYLMALONYL-COA EPIMERASE, MITOCHONDRIAL"/>
    <property type="match status" value="1"/>
</dbReference>
<dbReference type="PROSITE" id="PS51819">
    <property type="entry name" value="VOC"/>
    <property type="match status" value="1"/>
</dbReference>
<evidence type="ECO:0000313" key="4">
    <source>
        <dbReference type="Proteomes" id="UP001521209"/>
    </source>
</evidence>
<dbReference type="CDD" id="cd06587">
    <property type="entry name" value="VOC"/>
    <property type="match status" value="1"/>
</dbReference>
<accession>A0ABS9DYR8</accession>
<proteinExistence type="predicted"/>
<dbReference type="Proteomes" id="UP001521209">
    <property type="component" value="Unassembled WGS sequence"/>
</dbReference>
<dbReference type="SUPFAM" id="SSF54593">
    <property type="entry name" value="Glyoxalase/Bleomycin resistance protein/Dihydroxybiphenyl dioxygenase"/>
    <property type="match status" value="2"/>
</dbReference>
<dbReference type="InterPro" id="IPR004360">
    <property type="entry name" value="Glyas_Fos-R_dOase_dom"/>
</dbReference>
<comment type="caution">
    <text evidence="3">The sequence shown here is derived from an EMBL/GenBank/DDBJ whole genome shotgun (WGS) entry which is preliminary data.</text>
</comment>
<organism evidence="3 4">
    <name type="scientific">Acidiphilium iwatense</name>
    <dbReference type="NCBI Taxonomy" id="768198"/>
    <lineage>
        <taxon>Bacteria</taxon>
        <taxon>Pseudomonadati</taxon>
        <taxon>Pseudomonadota</taxon>
        <taxon>Alphaproteobacteria</taxon>
        <taxon>Acetobacterales</taxon>
        <taxon>Acidocellaceae</taxon>
        <taxon>Acidiphilium</taxon>
    </lineage>
</organism>
<sequence length="250" mass="27224">MIAGIVLMARNPEALADFYCQALRFDRIDVGTLGLGAQRVHLVAASGAGYPQPRASNDPWFQHIAIVVTDIRTAYRRALDHGATPISIDGPRHLPKSSGGVTAWKFRDPEGHPLELLAFSLETCPDYWRDRRDDGLCIGIDHSAIVVADTARSIAFYAGFGFQATAHSTNRGAEQAALDGLADPLVAVTALTLPDRDPPHLELLEYCAPLTTRPRNPWEIDDVAATRLMLVDGESVLLRDPDGHFIQAVP</sequence>
<dbReference type="Gene3D" id="3.10.180.10">
    <property type="entry name" value="2,3-Dihydroxybiphenyl 1,2-Dioxygenase, domain 1"/>
    <property type="match status" value="2"/>
</dbReference>